<evidence type="ECO:0008006" key="4">
    <source>
        <dbReference type="Google" id="ProtNLM"/>
    </source>
</evidence>
<dbReference type="EMBL" id="FNHG01000003">
    <property type="protein sequence ID" value="SDL94074.1"/>
    <property type="molecule type" value="Genomic_DNA"/>
</dbReference>
<evidence type="ECO:0000313" key="3">
    <source>
        <dbReference type="Proteomes" id="UP000199759"/>
    </source>
</evidence>
<keyword evidence="1" id="KW-0732">Signal</keyword>
<dbReference type="Proteomes" id="UP000199759">
    <property type="component" value="Unassembled WGS sequence"/>
</dbReference>
<sequence length="185" mass="20201">MIAALLFALVQPAAATVCEISADQRAGYLAMSYEDFDQTPGEGWRPLGEMEACHSAAGALVADYLLYSHVSLEAYNVRVLRFHAGQLFAFAGETGRALEFFRASYSAPYHDGDRLDWNSYVDATIAFLEDDRDALDSAYARLLLQTPLENGAIPNLNVGDGFLACYGEGYARAYSAECMSDGRPQ</sequence>
<dbReference type="AlphaFoldDB" id="A0A1G9P5U7"/>
<reference evidence="2 3" key="1">
    <citation type="submission" date="2016-10" db="EMBL/GenBank/DDBJ databases">
        <authorList>
            <person name="de Groot N.N."/>
        </authorList>
    </citation>
    <scope>NUCLEOTIDE SEQUENCE [LARGE SCALE GENOMIC DNA]</scope>
    <source>
        <strain evidence="2 3">DSM 16077</strain>
    </source>
</reference>
<evidence type="ECO:0000313" key="2">
    <source>
        <dbReference type="EMBL" id="SDL94074.1"/>
    </source>
</evidence>
<name>A0A1G9P5U7_9PROT</name>
<accession>A0A1G9P5U7</accession>
<keyword evidence="3" id="KW-1185">Reference proteome</keyword>
<protein>
    <recommendedName>
        <fullName evidence="4">Tetratricopeptide repeat-containing protein</fullName>
    </recommendedName>
</protein>
<organism evidence="2 3">
    <name type="scientific">Maricaulis salignorans</name>
    <dbReference type="NCBI Taxonomy" id="144026"/>
    <lineage>
        <taxon>Bacteria</taxon>
        <taxon>Pseudomonadati</taxon>
        <taxon>Pseudomonadota</taxon>
        <taxon>Alphaproteobacteria</taxon>
        <taxon>Maricaulales</taxon>
        <taxon>Maricaulaceae</taxon>
        <taxon>Maricaulis</taxon>
    </lineage>
</organism>
<proteinExistence type="predicted"/>
<dbReference type="STRING" id="144026.SAMN04488568_103118"/>
<feature type="chain" id="PRO_5012294664" description="Tetratricopeptide repeat-containing protein" evidence="1">
    <location>
        <begin position="16"/>
        <end position="185"/>
    </location>
</feature>
<feature type="signal peptide" evidence="1">
    <location>
        <begin position="1"/>
        <end position="15"/>
    </location>
</feature>
<evidence type="ECO:0000256" key="1">
    <source>
        <dbReference type="SAM" id="SignalP"/>
    </source>
</evidence>
<gene>
    <name evidence="2" type="ORF">SAMN04488568_103118</name>
</gene>